<dbReference type="AlphaFoldDB" id="A0A0K2TZ49"/>
<keyword evidence="1" id="KW-0472">Membrane</keyword>
<feature type="transmembrane region" description="Helical" evidence="1">
    <location>
        <begin position="25"/>
        <end position="45"/>
    </location>
</feature>
<dbReference type="EMBL" id="HACA01013290">
    <property type="protein sequence ID" value="CDW30651.1"/>
    <property type="molecule type" value="Transcribed_RNA"/>
</dbReference>
<protein>
    <submittedName>
        <fullName evidence="2">Uncharacterized protein</fullName>
    </submittedName>
</protein>
<sequence length="73" mass="8511">MTTKKTVGNAESLRAQPYFFAPRWYHMRACFLPILLAIVNFGVQVRGIRSFQNKRQLKLDMDYIRGVFTTKLG</sequence>
<proteinExistence type="predicted"/>
<evidence type="ECO:0000256" key="1">
    <source>
        <dbReference type="SAM" id="Phobius"/>
    </source>
</evidence>
<evidence type="ECO:0000313" key="2">
    <source>
        <dbReference type="EMBL" id="CDW30651.1"/>
    </source>
</evidence>
<accession>A0A0K2TZ49</accession>
<name>A0A0K2TZ49_LEPSM</name>
<keyword evidence="1" id="KW-1133">Transmembrane helix</keyword>
<keyword evidence="1" id="KW-0812">Transmembrane</keyword>
<reference evidence="2" key="1">
    <citation type="submission" date="2014-05" db="EMBL/GenBank/DDBJ databases">
        <authorList>
            <person name="Chronopoulou M."/>
        </authorList>
    </citation>
    <scope>NUCLEOTIDE SEQUENCE</scope>
    <source>
        <tissue evidence="2">Whole organism</tissue>
    </source>
</reference>
<organism evidence="2">
    <name type="scientific">Lepeophtheirus salmonis</name>
    <name type="common">Salmon louse</name>
    <name type="synonym">Caligus salmonis</name>
    <dbReference type="NCBI Taxonomy" id="72036"/>
    <lineage>
        <taxon>Eukaryota</taxon>
        <taxon>Metazoa</taxon>
        <taxon>Ecdysozoa</taxon>
        <taxon>Arthropoda</taxon>
        <taxon>Crustacea</taxon>
        <taxon>Multicrustacea</taxon>
        <taxon>Hexanauplia</taxon>
        <taxon>Copepoda</taxon>
        <taxon>Siphonostomatoida</taxon>
        <taxon>Caligidae</taxon>
        <taxon>Lepeophtheirus</taxon>
    </lineage>
</organism>